<sequence length="145" mass="16543">MDSISILRLTPYPIQTLRGLCLDHKQKNPTQSQYLRFQSCQPPSIQNTDRSSPYQTPPTVYFSIPTSPFYPPMNITTSQVSPQQQQQQPQQPNPEPPMTTVLVEPQANNPDGGCPQYHCVYKSRKYKTGLEEVEYSQIIPRICLS</sequence>
<evidence type="ECO:0000313" key="2">
    <source>
        <dbReference type="EMBL" id="CAG7719882.1"/>
    </source>
</evidence>
<dbReference type="AlphaFoldDB" id="A0A8J2NVB3"/>
<dbReference type="EMBL" id="CAJVCH010065394">
    <property type="protein sequence ID" value="CAG7719882.1"/>
    <property type="molecule type" value="Genomic_DNA"/>
</dbReference>
<feature type="region of interest" description="Disordered" evidence="1">
    <location>
        <begin position="72"/>
        <end position="109"/>
    </location>
</feature>
<reference evidence="2" key="1">
    <citation type="submission" date="2021-06" db="EMBL/GenBank/DDBJ databases">
        <authorList>
            <person name="Hodson N. C."/>
            <person name="Mongue J. A."/>
            <person name="Jaron S. K."/>
        </authorList>
    </citation>
    <scope>NUCLEOTIDE SEQUENCE</scope>
</reference>
<organism evidence="2 3">
    <name type="scientific">Allacma fusca</name>
    <dbReference type="NCBI Taxonomy" id="39272"/>
    <lineage>
        <taxon>Eukaryota</taxon>
        <taxon>Metazoa</taxon>
        <taxon>Ecdysozoa</taxon>
        <taxon>Arthropoda</taxon>
        <taxon>Hexapoda</taxon>
        <taxon>Collembola</taxon>
        <taxon>Symphypleona</taxon>
        <taxon>Sminthuridae</taxon>
        <taxon>Allacma</taxon>
    </lineage>
</organism>
<keyword evidence="3" id="KW-1185">Reference proteome</keyword>
<evidence type="ECO:0000313" key="3">
    <source>
        <dbReference type="Proteomes" id="UP000708208"/>
    </source>
</evidence>
<dbReference type="Proteomes" id="UP000708208">
    <property type="component" value="Unassembled WGS sequence"/>
</dbReference>
<gene>
    <name evidence="2" type="ORF">AFUS01_LOCUS9182</name>
</gene>
<accession>A0A8J2NVB3</accession>
<proteinExistence type="predicted"/>
<name>A0A8J2NVB3_9HEXA</name>
<protein>
    <submittedName>
        <fullName evidence="2">Uncharacterized protein</fullName>
    </submittedName>
</protein>
<comment type="caution">
    <text evidence="2">The sequence shown here is derived from an EMBL/GenBank/DDBJ whole genome shotgun (WGS) entry which is preliminary data.</text>
</comment>
<evidence type="ECO:0000256" key="1">
    <source>
        <dbReference type="SAM" id="MobiDB-lite"/>
    </source>
</evidence>